<dbReference type="EMBL" id="CAUOFW020005947">
    <property type="protein sequence ID" value="CAK9172311.1"/>
    <property type="molecule type" value="Genomic_DNA"/>
</dbReference>
<dbReference type="EMBL" id="CAUOFW020003160">
    <property type="protein sequence ID" value="CAK9158345.1"/>
    <property type="molecule type" value="Genomic_DNA"/>
</dbReference>
<evidence type="ECO:0000313" key="1">
    <source>
        <dbReference type="EMBL" id="CAK9158345.1"/>
    </source>
</evidence>
<comment type="caution">
    <text evidence="2">The sequence shown here is derived from an EMBL/GenBank/DDBJ whole genome shotgun (WGS) entry which is preliminary data.</text>
</comment>
<reference evidence="2 3" key="1">
    <citation type="submission" date="2024-02" db="EMBL/GenBank/DDBJ databases">
        <authorList>
            <person name="Vignale AGUSTIN F."/>
            <person name="Sosa J E."/>
            <person name="Modenutti C."/>
        </authorList>
    </citation>
    <scope>NUCLEOTIDE SEQUENCE [LARGE SCALE GENOMIC DNA]</scope>
</reference>
<evidence type="ECO:0000313" key="2">
    <source>
        <dbReference type="EMBL" id="CAK9172311.1"/>
    </source>
</evidence>
<evidence type="ECO:0000313" key="3">
    <source>
        <dbReference type="Proteomes" id="UP001642360"/>
    </source>
</evidence>
<protein>
    <submittedName>
        <fullName evidence="2">Uncharacterized protein</fullName>
    </submittedName>
</protein>
<gene>
    <name evidence="1" type="ORF">ILEXP_LOCUS26971</name>
    <name evidence="2" type="ORF">ILEXP_LOCUS41956</name>
</gene>
<dbReference type="Proteomes" id="UP001642360">
    <property type="component" value="Unassembled WGS sequence"/>
</dbReference>
<accession>A0ABC8TS62</accession>
<organism evidence="2 3">
    <name type="scientific">Ilex paraguariensis</name>
    <name type="common">yerba mate</name>
    <dbReference type="NCBI Taxonomy" id="185542"/>
    <lineage>
        <taxon>Eukaryota</taxon>
        <taxon>Viridiplantae</taxon>
        <taxon>Streptophyta</taxon>
        <taxon>Embryophyta</taxon>
        <taxon>Tracheophyta</taxon>
        <taxon>Spermatophyta</taxon>
        <taxon>Magnoliopsida</taxon>
        <taxon>eudicotyledons</taxon>
        <taxon>Gunneridae</taxon>
        <taxon>Pentapetalae</taxon>
        <taxon>asterids</taxon>
        <taxon>campanulids</taxon>
        <taxon>Aquifoliales</taxon>
        <taxon>Aquifoliaceae</taxon>
        <taxon>Ilex</taxon>
    </lineage>
</organism>
<proteinExistence type="predicted"/>
<dbReference type="AlphaFoldDB" id="A0ABC8TS62"/>
<sequence length="148" mass="16767">MAMTLKSRSWFFQQRDGEDWAPFCNLWSQTNLLWRKNFDLMRNVGCLGKERSEKKRLFLRCCSNGSCGNGWNSMAENENFVKMMREAEPYFRAHRGSTFVLVLSAEIVDSPFLGSILEGGGHHSALSNVAGPGQVNLCDVSFSPLFYP</sequence>
<keyword evidence="3" id="KW-1185">Reference proteome</keyword>
<name>A0ABC8TS62_9AQUA</name>